<feature type="transmembrane region" description="Helical" evidence="1">
    <location>
        <begin position="451"/>
        <end position="470"/>
    </location>
</feature>
<dbReference type="InterPro" id="IPR017850">
    <property type="entry name" value="Alkaline_phosphatase_core_sf"/>
</dbReference>
<keyword evidence="1" id="KW-1133">Transmembrane helix</keyword>
<name>A0A7C4FAW3_THEPE</name>
<proteinExistence type="predicted"/>
<dbReference type="Pfam" id="PF01663">
    <property type="entry name" value="Phosphodiest"/>
    <property type="match status" value="2"/>
</dbReference>
<sequence length="568" mass="60192">MRKHTSFLLLAVIASVATSLAALGAVLTAYESWVGYRNPYADIVRSAVSVEVSGEPLAEHLVFVLLDGASVDVLESLRTPGSEVGRLLSMGAYYPNGVSALPSYSMVARASLLTGTPPELHEVSSNDYVGELAVDSLLRVAKERGFKVLCSGDPIIASLFEGLLDEYADIPLAAGHGALSLRAGLEMLRRHSQNSRVLLWVNVADPDEVGHLAGGPASEVFNSTVANAAALTLAFLEDLRKEGLLDKTLVVVLNDHGFKRGGHHGGPEPEVTRVFTLFVGPRVKPGRYESGFTQYDIAPTVAMIMGWRIPAASLGKPLLEGFDVDPARAAAYADAARAQGLRLVSSIAERAGLRLEGYSDPLEAYLALARVKAGEGALERGLLAALVAAAALAAAVLALRKHKPAQLKRDMLVVLTGLAVFEATFRFTYMAERGPWSLSDIHSLEELQMSILLPAALGGLMLGVYASLVLEHASLSRVLARVVAAVLAATAVGLACTLPTLVSYGPLVRFPFPDWSMGTSYLVHLLKVAFTGFAALPAALLAATALALPRTRRAATQLTPELEPPAER</sequence>
<protein>
    <recommendedName>
        <fullName evidence="3">Alkaline phosphatase family protein</fullName>
    </recommendedName>
</protein>
<dbReference type="EMBL" id="DTFI01000220">
    <property type="protein sequence ID" value="HGI44240.1"/>
    <property type="molecule type" value="Genomic_DNA"/>
</dbReference>
<dbReference type="Gene3D" id="3.40.720.10">
    <property type="entry name" value="Alkaline Phosphatase, subunit A"/>
    <property type="match status" value="2"/>
</dbReference>
<reference evidence="2" key="1">
    <citation type="journal article" date="2020" name="mSystems">
        <title>Genome- and Community-Level Interaction Insights into Carbon Utilization and Element Cycling Functions of Hydrothermarchaeota in Hydrothermal Sediment.</title>
        <authorList>
            <person name="Zhou Z."/>
            <person name="Liu Y."/>
            <person name="Xu W."/>
            <person name="Pan J."/>
            <person name="Luo Z.H."/>
            <person name="Li M."/>
        </authorList>
    </citation>
    <scope>NUCLEOTIDE SEQUENCE [LARGE SCALE GENOMIC DNA]</scope>
    <source>
        <strain evidence="2">SpSt-735</strain>
    </source>
</reference>
<evidence type="ECO:0008006" key="3">
    <source>
        <dbReference type="Google" id="ProtNLM"/>
    </source>
</evidence>
<keyword evidence="1" id="KW-0472">Membrane</keyword>
<dbReference type="AlphaFoldDB" id="A0A7C4FAW3"/>
<dbReference type="InterPro" id="IPR002591">
    <property type="entry name" value="Phosphodiest/P_Trfase"/>
</dbReference>
<evidence type="ECO:0000256" key="1">
    <source>
        <dbReference type="SAM" id="Phobius"/>
    </source>
</evidence>
<keyword evidence="1" id="KW-0812">Transmembrane</keyword>
<feature type="transmembrane region" description="Helical" evidence="1">
    <location>
        <begin position="482"/>
        <end position="502"/>
    </location>
</feature>
<feature type="transmembrane region" description="Helical" evidence="1">
    <location>
        <begin position="522"/>
        <end position="548"/>
    </location>
</feature>
<comment type="caution">
    <text evidence="2">The sequence shown here is derived from an EMBL/GenBank/DDBJ whole genome shotgun (WGS) entry which is preliminary data.</text>
</comment>
<dbReference type="PANTHER" id="PTHR43108">
    <property type="entry name" value="N-ACETYLGLUCOSAMINE-6-SULFATASE FAMILY MEMBER"/>
    <property type="match status" value="1"/>
</dbReference>
<accession>A0A7C4FAW3</accession>
<feature type="transmembrane region" description="Helical" evidence="1">
    <location>
        <begin position="411"/>
        <end position="431"/>
    </location>
</feature>
<organism evidence="2">
    <name type="scientific">Thermofilum pendens</name>
    <dbReference type="NCBI Taxonomy" id="2269"/>
    <lineage>
        <taxon>Archaea</taxon>
        <taxon>Thermoproteota</taxon>
        <taxon>Thermoprotei</taxon>
        <taxon>Thermofilales</taxon>
        <taxon>Thermofilaceae</taxon>
        <taxon>Thermofilum</taxon>
    </lineage>
</organism>
<evidence type="ECO:0000313" key="2">
    <source>
        <dbReference type="EMBL" id="HGI44240.1"/>
    </source>
</evidence>
<feature type="transmembrane region" description="Helical" evidence="1">
    <location>
        <begin position="381"/>
        <end position="399"/>
    </location>
</feature>
<gene>
    <name evidence="2" type="ORF">ENV17_07645</name>
</gene>
<dbReference type="PANTHER" id="PTHR43108:SF8">
    <property type="entry name" value="SD21168P"/>
    <property type="match status" value="1"/>
</dbReference>
<dbReference type="SUPFAM" id="SSF53649">
    <property type="entry name" value="Alkaline phosphatase-like"/>
    <property type="match status" value="1"/>
</dbReference>